<dbReference type="Proteomes" id="UP000299102">
    <property type="component" value="Unassembled WGS sequence"/>
</dbReference>
<accession>A0A4C1SXD0</accession>
<name>A0A4C1SXD0_EUMVA</name>
<proteinExistence type="predicted"/>
<reference evidence="1 2" key="1">
    <citation type="journal article" date="2019" name="Commun. Biol.">
        <title>The bagworm genome reveals a unique fibroin gene that provides high tensile strength.</title>
        <authorList>
            <person name="Kono N."/>
            <person name="Nakamura H."/>
            <person name="Ohtoshi R."/>
            <person name="Tomita M."/>
            <person name="Numata K."/>
            <person name="Arakawa K."/>
        </authorList>
    </citation>
    <scope>NUCLEOTIDE SEQUENCE [LARGE SCALE GENOMIC DNA]</scope>
</reference>
<evidence type="ECO:0000313" key="1">
    <source>
        <dbReference type="EMBL" id="GBP06913.1"/>
    </source>
</evidence>
<evidence type="ECO:0000313" key="2">
    <source>
        <dbReference type="Proteomes" id="UP000299102"/>
    </source>
</evidence>
<comment type="caution">
    <text evidence="1">The sequence shown here is derived from an EMBL/GenBank/DDBJ whole genome shotgun (WGS) entry which is preliminary data.</text>
</comment>
<dbReference type="AlphaFoldDB" id="A0A4C1SXD0"/>
<dbReference type="Gene3D" id="1.10.287.70">
    <property type="match status" value="1"/>
</dbReference>
<dbReference type="STRING" id="151549.A0A4C1SXD0"/>
<dbReference type="OrthoDB" id="297496at2759"/>
<gene>
    <name evidence="1" type="ORF">EVAR_4366_1</name>
</gene>
<dbReference type="EMBL" id="BGZK01000024">
    <property type="protein sequence ID" value="GBP06913.1"/>
    <property type="molecule type" value="Genomic_DNA"/>
</dbReference>
<protein>
    <submittedName>
        <fullName evidence="1">Uncharacterized protein</fullName>
    </submittedName>
</protein>
<organism evidence="1 2">
    <name type="scientific">Eumeta variegata</name>
    <name type="common">Bagworm moth</name>
    <name type="synonym">Eumeta japonica</name>
    <dbReference type="NCBI Taxonomy" id="151549"/>
    <lineage>
        <taxon>Eukaryota</taxon>
        <taxon>Metazoa</taxon>
        <taxon>Ecdysozoa</taxon>
        <taxon>Arthropoda</taxon>
        <taxon>Hexapoda</taxon>
        <taxon>Insecta</taxon>
        <taxon>Pterygota</taxon>
        <taxon>Neoptera</taxon>
        <taxon>Endopterygota</taxon>
        <taxon>Lepidoptera</taxon>
        <taxon>Glossata</taxon>
        <taxon>Ditrysia</taxon>
        <taxon>Tineoidea</taxon>
        <taxon>Psychidae</taxon>
        <taxon>Oiketicinae</taxon>
        <taxon>Eumeta</taxon>
    </lineage>
</organism>
<keyword evidence="2" id="KW-1185">Reference proteome</keyword>
<sequence>MSENINATRSADVSHGRRHIDLSCFAERLSLYPYSEAGCNATCGMGHAFYEVLSTHWEKNEQDGYRYDVVDENSVKVFSALERPASEAKQEFHRNLLVAERDTFIRFISERNYNGTEDFSIEFISDQLAAYEKILEAASDSGLALDADKNFPAAEEKWSILQAVFFSSTVLTTIGDDLRA</sequence>